<proteinExistence type="predicted"/>
<feature type="transmembrane region" description="Helical" evidence="1">
    <location>
        <begin position="45"/>
        <end position="64"/>
    </location>
</feature>
<gene>
    <name evidence="2" type="ORF">ACJMK2_037172</name>
</gene>
<evidence type="ECO:0000256" key="1">
    <source>
        <dbReference type="SAM" id="Phobius"/>
    </source>
</evidence>
<name>A0ABD3WJF9_SINWO</name>
<sequence length="138" mass="15732">MLRKTIRISNSGLEFCFIFSPKYTQRSLPSFLNYFQGLYHTQSKLVVTLLAFIIVSVMIVINMTESKGLFDYACDPREAELSCLMGCLGCFEYYGGEMYNMAACCKECKLTRAKVIDDGPVKCSARFIKMSWMARFGK</sequence>
<dbReference type="AlphaFoldDB" id="A0ABD3WJF9"/>
<accession>A0ABD3WJF9</accession>
<organism evidence="2 3">
    <name type="scientific">Sinanodonta woodiana</name>
    <name type="common">Chinese pond mussel</name>
    <name type="synonym">Anodonta woodiana</name>
    <dbReference type="NCBI Taxonomy" id="1069815"/>
    <lineage>
        <taxon>Eukaryota</taxon>
        <taxon>Metazoa</taxon>
        <taxon>Spiralia</taxon>
        <taxon>Lophotrochozoa</taxon>
        <taxon>Mollusca</taxon>
        <taxon>Bivalvia</taxon>
        <taxon>Autobranchia</taxon>
        <taxon>Heteroconchia</taxon>
        <taxon>Palaeoheterodonta</taxon>
        <taxon>Unionida</taxon>
        <taxon>Unionoidea</taxon>
        <taxon>Unionidae</taxon>
        <taxon>Unioninae</taxon>
        <taxon>Sinanodonta</taxon>
    </lineage>
</organism>
<dbReference type="EMBL" id="JBJQND010000006">
    <property type="protein sequence ID" value="KAL3874112.1"/>
    <property type="molecule type" value="Genomic_DNA"/>
</dbReference>
<keyword evidence="1" id="KW-0472">Membrane</keyword>
<protein>
    <submittedName>
        <fullName evidence="2">Uncharacterized protein</fullName>
    </submittedName>
</protein>
<evidence type="ECO:0000313" key="2">
    <source>
        <dbReference type="EMBL" id="KAL3874112.1"/>
    </source>
</evidence>
<keyword evidence="3" id="KW-1185">Reference proteome</keyword>
<evidence type="ECO:0000313" key="3">
    <source>
        <dbReference type="Proteomes" id="UP001634394"/>
    </source>
</evidence>
<comment type="caution">
    <text evidence="2">The sequence shown here is derived from an EMBL/GenBank/DDBJ whole genome shotgun (WGS) entry which is preliminary data.</text>
</comment>
<keyword evidence="1" id="KW-0812">Transmembrane</keyword>
<reference evidence="2 3" key="1">
    <citation type="submission" date="2024-11" db="EMBL/GenBank/DDBJ databases">
        <title>Chromosome-level genome assembly of the freshwater bivalve Anodonta woodiana.</title>
        <authorList>
            <person name="Chen X."/>
        </authorList>
    </citation>
    <scope>NUCLEOTIDE SEQUENCE [LARGE SCALE GENOMIC DNA]</scope>
    <source>
        <strain evidence="2">MN2024</strain>
        <tissue evidence="2">Gills</tissue>
    </source>
</reference>
<dbReference type="Proteomes" id="UP001634394">
    <property type="component" value="Unassembled WGS sequence"/>
</dbReference>
<keyword evidence="1" id="KW-1133">Transmembrane helix</keyword>